<dbReference type="InterPro" id="IPR015944">
    <property type="entry name" value="Gly-tRNA-synth_bsu"/>
</dbReference>
<dbReference type="EMBL" id="PFNG01000059">
    <property type="protein sequence ID" value="PIZ41413.1"/>
    <property type="molecule type" value="Genomic_DNA"/>
</dbReference>
<dbReference type="GO" id="GO:0004820">
    <property type="term" value="F:glycine-tRNA ligase activity"/>
    <property type="evidence" value="ECO:0007669"/>
    <property type="project" value="UniProtKB-UniRule"/>
</dbReference>
<dbReference type="GO" id="GO:0006426">
    <property type="term" value="P:glycyl-tRNA aminoacylation"/>
    <property type="evidence" value="ECO:0007669"/>
    <property type="project" value="UniProtKB-UniRule"/>
</dbReference>
<evidence type="ECO:0000256" key="6">
    <source>
        <dbReference type="ARBA" id="ARBA00022840"/>
    </source>
</evidence>
<reference evidence="13" key="1">
    <citation type="submission" date="2017-09" db="EMBL/GenBank/DDBJ databases">
        <title>Depth-based differentiation of microbial function through sediment-hosted aquifers and enrichment of novel symbionts in the deep terrestrial subsurface.</title>
        <authorList>
            <person name="Probst A.J."/>
            <person name="Ladd B."/>
            <person name="Jarett J.K."/>
            <person name="Geller-Mcgrath D.E."/>
            <person name="Sieber C.M.K."/>
            <person name="Emerson J.B."/>
            <person name="Anantharaman K."/>
            <person name="Thomas B.C."/>
            <person name="Malmstrom R."/>
            <person name="Stieglmeier M."/>
            <person name="Klingl A."/>
            <person name="Woyke T."/>
            <person name="Ryan C.M."/>
            <person name="Banfield J.F."/>
        </authorList>
    </citation>
    <scope>NUCLEOTIDE SEQUENCE [LARGE SCALE GENOMIC DNA]</scope>
</reference>
<keyword evidence="4 10" id="KW-0436">Ligase</keyword>
<dbReference type="AlphaFoldDB" id="A0A2M7T9R0"/>
<dbReference type="Pfam" id="PF02092">
    <property type="entry name" value="tRNA_synt_2f"/>
    <property type="match status" value="1"/>
</dbReference>
<accession>A0A2M7T9R0</accession>
<evidence type="ECO:0000256" key="2">
    <source>
        <dbReference type="ARBA" id="ARBA00008226"/>
    </source>
</evidence>
<evidence type="ECO:0000259" key="11">
    <source>
        <dbReference type="Pfam" id="PF05746"/>
    </source>
</evidence>
<comment type="catalytic activity">
    <reaction evidence="9 10">
        <text>tRNA(Gly) + glycine + ATP = glycyl-tRNA(Gly) + AMP + diphosphate</text>
        <dbReference type="Rhea" id="RHEA:16013"/>
        <dbReference type="Rhea" id="RHEA-COMP:9664"/>
        <dbReference type="Rhea" id="RHEA-COMP:9683"/>
        <dbReference type="ChEBI" id="CHEBI:30616"/>
        <dbReference type="ChEBI" id="CHEBI:33019"/>
        <dbReference type="ChEBI" id="CHEBI:57305"/>
        <dbReference type="ChEBI" id="CHEBI:78442"/>
        <dbReference type="ChEBI" id="CHEBI:78522"/>
        <dbReference type="ChEBI" id="CHEBI:456215"/>
        <dbReference type="EC" id="6.1.1.14"/>
    </reaction>
</comment>
<gene>
    <name evidence="10" type="primary">glyS</name>
    <name evidence="12" type="ORF">COY37_02330</name>
</gene>
<evidence type="ECO:0000256" key="3">
    <source>
        <dbReference type="ARBA" id="ARBA00022490"/>
    </source>
</evidence>
<dbReference type="GO" id="GO:0004814">
    <property type="term" value="F:arginine-tRNA ligase activity"/>
    <property type="evidence" value="ECO:0007669"/>
    <property type="project" value="InterPro"/>
</dbReference>
<evidence type="ECO:0000256" key="4">
    <source>
        <dbReference type="ARBA" id="ARBA00022598"/>
    </source>
</evidence>
<evidence type="ECO:0000256" key="5">
    <source>
        <dbReference type="ARBA" id="ARBA00022741"/>
    </source>
</evidence>
<evidence type="ECO:0000313" key="12">
    <source>
        <dbReference type="EMBL" id="PIZ41413.1"/>
    </source>
</evidence>
<comment type="subcellular location">
    <subcellularLocation>
        <location evidence="1 10">Cytoplasm</location>
    </subcellularLocation>
</comment>
<sequence>MSKKDLLLEIGTEEIPAASVTIGMEQLSERAGLLLNKYRLEFDSITTYGAPRRLALCIEGLDERQAKAVHKVKGPAKKVAYTEDGQPSKAATGFAKSQGVPVESLEVRTVDGGDYVFAIKEEEGSGAEEILVTILPELILSLSFPKAMRWGDGDIRFVRPIRWIVALFGNSVISFSVDGVESGRDSMGHRLLANHAVPIKQPADYLDALEANKVIVDQTKRAEMIRAGIRDTVRDTGGRAVVHEQTFDEVLELVEYPHAIRGSFSSEFTALPRDVLVTAMEAHQRYFPVEDMAGKLLPNFIVINNGNPEFTALIQKGHERVIRARLSDAKFFFESDGSLPFSTYVNKLSGVTFQVKLGSVFQKIQRDVRLSEEIAKSLGLGKTEVDYAVRAAYLCKADLVTEMVGEFPTLQGVMGMEYARISGEPEEVAVAIFEHYLPRSAGDILPKTTTGRIVSIADKLDSIAGILAAGLIPTGSEDPYALRRQAHGIVSIILENYMDISMRAMIDLALGLYKDQGVDFDQAVTAEITEDFIRGRLRAYLLGKELPLDVVEAVGGGSIDDMVDIRRRAEALAKKLDTPEMADLMVAFTRCKNLARPEPGTEIDPGLFREPAEKELYETLVEVDKDLTQAGDNYPLVIDILARLRGPIDKLFDEVLVMAKEEDVKTNRIRLLNYCMECFRRVADFSKINLST</sequence>
<protein>
    <recommendedName>
        <fullName evidence="10">Glycine--tRNA ligase beta subunit</fullName>
        <ecNumber evidence="10">6.1.1.14</ecNumber>
    </recommendedName>
    <alternativeName>
        <fullName evidence="10">Glycyl-tRNA synthetase beta subunit</fullName>
        <shortName evidence="10">GlyRS</shortName>
    </alternativeName>
</protein>
<dbReference type="PANTHER" id="PTHR30075">
    <property type="entry name" value="GLYCYL-TRNA SYNTHETASE"/>
    <property type="match status" value="1"/>
</dbReference>
<dbReference type="PANTHER" id="PTHR30075:SF2">
    <property type="entry name" value="GLYCINE--TRNA LIGASE, CHLOROPLASTIC_MITOCHONDRIAL 2"/>
    <property type="match status" value="1"/>
</dbReference>
<evidence type="ECO:0000256" key="8">
    <source>
        <dbReference type="ARBA" id="ARBA00023146"/>
    </source>
</evidence>
<dbReference type="Pfam" id="PF05746">
    <property type="entry name" value="DALR_1"/>
    <property type="match status" value="1"/>
</dbReference>
<keyword evidence="8 10" id="KW-0030">Aminoacyl-tRNA synthetase</keyword>
<feature type="domain" description="DALR anticodon binding" evidence="11">
    <location>
        <begin position="586"/>
        <end position="680"/>
    </location>
</feature>
<dbReference type="NCBIfam" id="TIGR00211">
    <property type="entry name" value="glyS"/>
    <property type="match status" value="1"/>
</dbReference>
<dbReference type="PRINTS" id="PR01045">
    <property type="entry name" value="TRNASYNTHGB"/>
</dbReference>
<dbReference type="InterPro" id="IPR006194">
    <property type="entry name" value="Gly-tRNA-synth_heterodimer"/>
</dbReference>
<evidence type="ECO:0000256" key="9">
    <source>
        <dbReference type="ARBA" id="ARBA00047937"/>
    </source>
</evidence>
<dbReference type="EC" id="6.1.1.14" evidence="10"/>
<dbReference type="GO" id="GO:0005829">
    <property type="term" value="C:cytosol"/>
    <property type="evidence" value="ECO:0007669"/>
    <property type="project" value="TreeGrafter"/>
</dbReference>
<evidence type="ECO:0000256" key="10">
    <source>
        <dbReference type="HAMAP-Rule" id="MF_00255"/>
    </source>
</evidence>
<comment type="similarity">
    <text evidence="2 10">Belongs to the class-II aminoacyl-tRNA synthetase family.</text>
</comment>
<keyword evidence="7 10" id="KW-0648">Protein biosynthesis</keyword>
<dbReference type="Proteomes" id="UP000230956">
    <property type="component" value="Unassembled WGS sequence"/>
</dbReference>
<dbReference type="HAMAP" id="MF_00255">
    <property type="entry name" value="Gly_tRNA_synth_beta"/>
    <property type="match status" value="1"/>
</dbReference>
<dbReference type="PROSITE" id="PS50861">
    <property type="entry name" value="AA_TRNA_LIGASE_II_GLYAB"/>
    <property type="match status" value="1"/>
</dbReference>
<comment type="subunit">
    <text evidence="10">Tetramer of two alpha and two beta subunits.</text>
</comment>
<proteinExistence type="inferred from homology"/>
<dbReference type="GO" id="GO:0006420">
    <property type="term" value="P:arginyl-tRNA aminoacylation"/>
    <property type="evidence" value="ECO:0007669"/>
    <property type="project" value="InterPro"/>
</dbReference>
<keyword evidence="6 10" id="KW-0067">ATP-binding</keyword>
<name>A0A2M7T9R0_9ACTN</name>
<dbReference type="InterPro" id="IPR008909">
    <property type="entry name" value="DALR_anticod-bd"/>
</dbReference>
<dbReference type="GO" id="GO:0005524">
    <property type="term" value="F:ATP binding"/>
    <property type="evidence" value="ECO:0007669"/>
    <property type="project" value="UniProtKB-UniRule"/>
</dbReference>
<evidence type="ECO:0000256" key="1">
    <source>
        <dbReference type="ARBA" id="ARBA00004496"/>
    </source>
</evidence>
<keyword evidence="5 10" id="KW-0547">Nucleotide-binding</keyword>
<dbReference type="SUPFAM" id="SSF109604">
    <property type="entry name" value="HD-domain/PDEase-like"/>
    <property type="match status" value="1"/>
</dbReference>
<evidence type="ECO:0000256" key="7">
    <source>
        <dbReference type="ARBA" id="ARBA00022917"/>
    </source>
</evidence>
<organism evidence="12 13">
    <name type="scientific">Candidatus Aquicultor secundus</name>
    <dbReference type="NCBI Taxonomy" id="1973895"/>
    <lineage>
        <taxon>Bacteria</taxon>
        <taxon>Bacillati</taxon>
        <taxon>Actinomycetota</taxon>
        <taxon>Candidatus Aquicultoria</taxon>
        <taxon>Candidatus Aquicultorales</taxon>
        <taxon>Candidatus Aquicultoraceae</taxon>
        <taxon>Candidatus Aquicultor</taxon>
    </lineage>
</organism>
<dbReference type="RefSeq" id="WP_286678200.1">
    <property type="nucleotide sequence ID" value="NZ_MNXI01000066.1"/>
</dbReference>
<comment type="caution">
    <text evidence="12">The sequence shown here is derived from an EMBL/GenBank/DDBJ whole genome shotgun (WGS) entry which is preliminary data.</text>
</comment>
<evidence type="ECO:0000313" key="13">
    <source>
        <dbReference type="Proteomes" id="UP000230956"/>
    </source>
</evidence>
<keyword evidence="3 10" id="KW-0963">Cytoplasm</keyword>